<dbReference type="RefSeq" id="WP_345641307.1">
    <property type="nucleotide sequence ID" value="NZ_BAABLY010000005.1"/>
</dbReference>
<accession>A0ABV1JS33</accession>
<comment type="caution">
    <text evidence="2">The sequence shown here is derived from an EMBL/GenBank/DDBJ whole genome shotgun (WGS) entry which is preliminary data.</text>
</comment>
<protein>
    <submittedName>
        <fullName evidence="2">Uncharacterized protein</fullName>
    </submittedName>
</protein>
<feature type="signal peptide" evidence="1">
    <location>
        <begin position="1"/>
        <end position="36"/>
    </location>
</feature>
<gene>
    <name evidence="2" type="ORF">WHI96_02870</name>
</gene>
<dbReference type="PROSITE" id="PS51318">
    <property type="entry name" value="TAT"/>
    <property type="match status" value="1"/>
</dbReference>
<dbReference type="Proteomes" id="UP001464923">
    <property type="component" value="Unassembled WGS sequence"/>
</dbReference>
<dbReference type="InterPro" id="IPR006311">
    <property type="entry name" value="TAT_signal"/>
</dbReference>
<dbReference type="EMBL" id="JBEDNP010000001">
    <property type="protein sequence ID" value="MEQ3537748.1"/>
    <property type="molecule type" value="Genomic_DNA"/>
</dbReference>
<name>A0ABV1JS33_9PSEU</name>
<keyword evidence="1" id="KW-0732">Signal</keyword>
<proteinExistence type="predicted"/>
<reference evidence="2 3" key="1">
    <citation type="submission" date="2024-03" db="EMBL/GenBank/DDBJ databases">
        <title>Draft genome sequence of Pseudonocardia tropica JCM 19149.</title>
        <authorList>
            <person name="Butdee W."/>
            <person name="Duangmal K."/>
        </authorList>
    </citation>
    <scope>NUCLEOTIDE SEQUENCE [LARGE SCALE GENOMIC DNA]</scope>
    <source>
        <strain evidence="2 3">JCM 19149</strain>
    </source>
</reference>
<keyword evidence="3" id="KW-1185">Reference proteome</keyword>
<evidence type="ECO:0000313" key="3">
    <source>
        <dbReference type="Proteomes" id="UP001464923"/>
    </source>
</evidence>
<evidence type="ECO:0000313" key="2">
    <source>
        <dbReference type="EMBL" id="MEQ3537748.1"/>
    </source>
</evidence>
<sequence length="69" mass="6940">MAHAPQPARRRRALALVGGVVAAPLAALALTGTAQAAELTPVAEYLDDTVADTDAQIGAVVDALGFEAE</sequence>
<evidence type="ECO:0000256" key="1">
    <source>
        <dbReference type="SAM" id="SignalP"/>
    </source>
</evidence>
<feature type="chain" id="PRO_5045531971" evidence="1">
    <location>
        <begin position="37"/>
        <end position="69"/>
    </location>
</feature>
<organism evidence="2 3">
    <name type="scientific">Pseudonocardia tropica</name>
    <dbReference type="NCBI Taxonomy" id="681289"/>
    <lineage>
        <taxon>Bacteria</taxon>
        <taxon>Bacillati</taxon>
        <taxon>Actinomycetota</taxon>
        <taxon>Actinomycetes</taxon>
        <taxon>Pseudonocardiales</taxon>
        <taxon>Pseudonocardiaceae</taxon>
        <taxon>Pseudonocardia</taxon>
    </lineage>
</organism>